<evidence type="ECO:0000313" key="4">
    <source>
        <dbReference type="WBParaSite" id="nOo.2.0.1.t10826-RA"/>
    </source>
</evidence>
<evidence type="ECO:0000256" key="1">
    <source>
        <dbReference type="SAM" id="MobiDB-lite"/>
    </source>
</evidence>
<reference evidence="2 3" key="2">
    <citation type="submission" date="2018-08" db="EMBL/GenBank/DDBJ databases">
        <authorList>
            <person name="Laetsch R D."/>
            <person name="Stevens L."/>
            <person name="Kumar S."/>
            <person name="Blaxter L. M."/>
        </authorList>
    </citation>
    <scope>NUCLEOTIDE SEQUENCE [LARGE SCALE GENOMIC DNA]</scope>
</reference>
<dbReference type="STRING" id="42157.A0A182ERQ8"/>
<keyword evidence="3" id="KW-1185">Reference proteome</keyword>
<gene>
    <name evidence="2" type="ORF">NOO_LOCUS10826</name>
</gene>
<dbReference type="AlphaFoldDB" id="A0A182ERQ8"/>
<proteinExistence type="predicted"/>
<organism evidence="4">
    <name type="scientific">Onchocerca ochengi</name>
    <name type="common">Filarial nematode worm</name>
    <dbReference type="NCBI Taxonomy" id="42157"/>
    <lineage>
        <taxon>Eukaryota</taxon>
        <taxon>Metazoa</taxon>
        <taxon>Ecdysozoa</taxon>
        <taxon>Nematoda</taxon>
        <taxon>Chromadorea</taxon>
        <taxon>Rhabditida</taxon>
        <taxon>Spirurina</taxon>
        <taxon>Spiruromorpha</taxon>
        <taxon>Filarioidea</taxon>
        <taxon>Onchocercidae</taxon>
        <taxon>Onchocerca</taxon>
    </lineage>
</organism>
<accession>A0A182ERQ8</accession>
<evidence type="ECO:0000313" key="3">
    <source>
        <dbReference type="Proteomes" id="UP000271087"/>
    </source>
</evidence>
<dbReference type="EMBL" id="UYRW01006676">
    <property type="protein sequence ID" value="VDM94553.1"/>
    <property type="molecule type" value="Genomic_DNA"/>
</dbReference>
<feature type="region of interest" description="Disordered" evidence="1">
    <location>
        <begin position="1"/>
        <end position="30"/>
    </location>
</feature>
<dbReference type="WBParaSite" id="nOo.2.0.1.t10826-RA">
    <property type="protein sequence ID" value="nOo.2.0.1.t10826-RA"/>
    <property type="gene ID" value="nOo.2.0.1.g10826"/>
</dbReference>
<dbReference type="Proteomes" id="UP000271087">
    <property type="component" value="Unassembled WGS sequence"/>
</dbReference>
<reference evidence="4" key="1">
    <citation type="submission" date="2016-06" db="UniProtKB">
        <authorList>
            <consortium name="WormBaseParasite"/>
        </authorList>
    </citation>
    <scope>IDENTIFICATION</scope>
</reference>
<feature type="compositionally biased region" description="Polar residues" evidence="1">
    <location>
        <begin position="17"/>
        <end position="30"/>
    </location>
</feature>
<dbReference type="OrthoDB" id="10064326at2759"/>
<evidence type="ECO:0000313" key="2">
    <source>
        <dbReference type="EMBL" id="VDM94553.1"/>
    </source>
</evidence>
<name>A0A182ERQ8_ONCOC</name>
<protein>
    <submittedName>
        <fullName evidence="4">Tub domain-containing protein</fullName>
    </submittedName>
</protein>
<sequence>MAQMGAARFEDARLRARQSSSATSGLLSFEQNESDRLRMLERRQQETDYQHQTRLRSHQLRDYRLAFRYNPADNYSLSPHVLIGTMSEVCPYFKALKFKGEAKGMFCAAGKIKLAQVEPSESLKTLFARYTAKLN</sequence>